<feature type="domain" description="C2 tensin-type" evidence="2">
    <location>
        <begin position="1"/>
        <end position="102"/>
    </location>
</feature>
<organism evidence="3 4">
    <name type="scientific">Oryza sativa subsp. japonica</name>
    <name type="common">Rice</name>
    <dbReference type="NCBI Taxonomy" id="39947"/>
    <lineage>
        <taxon>Eukaryota</taxon>
        <taxon>Viridiplantae</taxon>
        <taxon>Streptophyta</taxon>
        <taxon>Embryophyta</taxon>
        <taxon>Tracheophyta</taxon>
        <taxon>Spermatophyta</taxon>
        <taxon>Magnoliopsida</taxon>
        <taxon>Liliopsida</taxon>
        <taxon>Poales</taxon>
        <taxon>Poaceae</taxon>
        <taxon>BOP clade</taxon>
        <taxon>Oryzoideae</taxon>
        <taxon>Oryzeae</taxon>
        <taxon>Oryzinae</taxon>
        <taxon>Oryza</taxon>
        <taxon>Oryza sativa</taxon>
    </lineage>
</organism>
<keyword evidence="1" id="KW-0378">Hydrolase</keyword>
<dbReference type="EMBL" id="AP008218">
    <property type="protein sequence ID" value="BAF29651.1"/>
    <property type="molecule type" value="Genomic_DNA"/>
</dbReference>
<protein>
    <submittedName>
        <fullName evidence="3">Os12g0407200 protein</fullName>
    </submittedName>
</protein>
<dbReference type="AlphaFoldDB" id="A0A0P0Y9B5"/>
<keyword evidence="1" id="KW-0904">Protein phosphatase</keyword>
<dbReference type="Pfam" id="PF22918">
    <property type="entry name" value="PTEN2_C2"/>
    <property type="match status" value="1"/>
</dbReference>
<proteinExistence type="predicted"/>
<reference evidence="3 4" key="1">
    <citation type="journal article" date="2005" name="Nature">
        <title>The map-based sequence of the rice genome.</title>
        <authorList>
            <consortium name="International rice genome sequencing project (IRGSP)"/>
            <person name="Matsumoto T."/>
            <person name="Wu J."/>
            <person name="Kanamori H."/>
            <person name="Katayose Y."/>
            <person name="Fujisawa M."/>
            <person name="Namiki N."/>
            <person name="Mizuno H."/>
            <person name="Yamamoto K."/>
            <person name="Antonio B.A."/>
            <person name="Baba T."/>
            <person name="Sakata K."/>
            <person name="Nagamura Y."/>
            <person name="Aoki H."/>
            <person name="Arikawa K."/>
            <person name="Arita K."/>
            <person name="Bito T."/>
            <person name="Chiden Y."/>
            <person name="Fujitsuka N."/>
            <person name="Fukunaka R."/>
            <person name="Hamada M."/>
            <person name="Harada C."/>
            <person name="Hayashi A."/>
            <person name="Hijishita S."/>
            <person name="Honda M."/>
            <person name="Hosokawa S."/>
            <person name="Ichikawa Y."/>
            <person name="Idonuma A."/>
            <person name="Iijima M."/>
            <person name="Ikeda M."/>
            <person name="Ikeno M."/>
            <person name="Ito K."/>
            <person name="Ito S."/>
            <person name="Ito T."/>
            <person name="Ito Y."/>
            <person name="Ito Y."/>
            <person name="Iwabuchi A."/>
            <person name="Kamiya K."/>
            <person name="Karasawa W."/>
            <person name="Kurita K."/>
            <person name="Katagiri S."/>
            <person name="Kikuta A."/>
            <person name="Kobayashi H."/>
            <person name="Kobayashi N."/>
            <person name="Machita K."/>
            <person name="Maehara T."/>
            <person name="Masukawa M."/>
            <person name="Mizubayashi T."/>
            <person name="Mukai Y."/>
            <person name="Nagasaki H."/>
            <person name="Nagata Y."/>
            <person name="Naito S."/>
            <person name="Nakashima M."/>
            <person name="Nakama Y."/>
            <person name="Nakamichi Y."/>
            <person name="Nakamura M."/>
            <person name="Meguro A."/>
            <person name="Negishi M."/>
            <person name="Ohta I."/>
            <person name="Ohta T."/>
            <person name="Okamoto M."/>
            <person name="Ono N."/>
            <person name="Saji S."/>
            <person name="Sakaguchi M."/>
            <person name="Sakai K."/>
            <person name="Shibata M."/>
            <person name="Shimokawa T."/>
            <person name="Song J."/>
            <person name="Takazaki Y."/>
            <person name="Terasawa K."/>
            <person name="Tsugane M."/>
            <person name="Tsuji K."/>
            <person name="Ueda S."/>
            <person name="Waki K."/>
            <person name="Yamagata H."/>
            <person name="Yamamoto M."/>
            <person name="Yamamoto S."/>
            <person name="Yamane H."/>
            <person name="Yoshiki S."/>
            <person name="Yoshihara R."/>
            <person name="Yukawa K."/>
            <person name="Zhong H."/>
            <person name="Yano M."/>
            <person name="Yuan Q."/>
            <person name="Ouyang S."/>
            <person name="Liu J."/>
            <person name="Jones K.M."/>
            <person name="Gansberger K."/>
            <person name="Moffat K."/>
            <person name="Hill J."/>
            <person name="Bera J."/>
            <person name="Fadrosh D."/>
            <person name="Jin S."/>
            <person name="Johri S."/>
            <person name="Kim M."/>
            <person name="Overton L."/>
            <person name="Reardon M."/>
            <person name="Tsitrin T."/>
            <person name="Vuong H."/>
            <person name="Weaver B."/>
            <person name="Ciecko A."/>
            <person name="Tallon L."/>
            <person name="Jackson J."/>
            <person name="Pai G."/>
            <person name="Aken S.V."/>
            <person name="Utterback T."/>
            <person name="Reidmuller S."/>
            <person name="Feldblyum T."/>
            <person name="Hsiao J."/>
            <person name="Zismann V."/>
            <person name="Iobst S."/>
            <person name="de Vazeille A.R."/>
            <person name="Buell C.R."/>
            <person name="Ying K."/>
            <person name="Li Y."/>
            <person name="Lu T."/>
            <person name="Huang Y."/>
            <person name="Zhao Q."/>
            <person name="Feng Q."/>
            <person name="Zhang L."/>
            <person name="Zhu J."/>
            <person name="Weng Q."/>
            <person name="Mu J."/>
            <person name="Lu Y."/>
            <person name="Fan D."/>
            <person name="Liu Y."/>
            <person name="Guan J."/>
            <person name="Zhang Y."/>
            <person name="Yu S."/>
            <person name="Liu X."/>
            <person name="Zhang Y."/>
            <person name="Hong G."/>
            <person name="Han B."/>
            <person name="Choisne N."/>
            <person name="Demange N."/>
            <person name="Orjeda G."/>
            <person name="Samain S."/>
            <person name="Cattolico L."/>
            <person name="Pelletier E."/>
            <person name="Couloux A."/>
            <person name="Segurens B."/>
            <person name="Wincker P."/>
            <person name="D'Hont A."/>
            <person name="Scarpelli C."/>
            <person name="Weissenbach J."/>
            <person name="Salanoubat M."/>
            <person name="Quetier F."/>
            <person name="Yu Y."/>
            <person name="Kim H.R."/>
            <person name="Rambo T."/>
            <person name="Currie J."/>
            <person name="Collura K."/>
            <person name="Luo M."/>
            <person name="Yang T."/>
            <person name="Ammiraju J.S.S."/>
            <person name="Engler F."/>
            <person name="Soderlund C."/>
            <person name="Wing R.A."/>
            <person name="Palmer L.E."/>
            <person name="de la Bastide M."/>
            <person name="Spiegel L."/>
            <person name="Nascimento L."/>
            <person name="Zutavern T."/>
            <person name="O'Shaughnessy A."/>
            <person name="Dike S."/>
            <person name="Dedhia N."/>
            <person name="Preston R."/>
            <person name="Balija V."/>
            <person name="McCombie W.R."/>
            <person name="Chow T."/>
            <person name="Chen H."/>
            <person name="Chung M."/>
            <person name="Chen C."/>
            <person name="Shaw J."/>
            <person name="Wu H."/>
            <person name="Hsiao K."/>
            <person name="Chao Y."/>
            <person name="Chu M."/>
            <person name="Cheng C."/>
            <person name="Hour A."/>
            <person name="Lee P."/>
            <person name="Lin S."/>
            <person name="Lin Y."/>
            <person name="Liou J."/>
            <person name="Liu S."/>
            <person name="Hsing Y."/>
            <person name="Raghuvanshi S."/>
            <person name="Mohanty A."/>
            <person name="Bharti A.K."/>
            <person name="Gaur A."/>
            <person name="Gupta V."/>
            <person name="Kumar D."/>
            <person name="Ravi V."/>
            <person name="Vij S."/>
            <person name="Kapur A."/>
            <person name="Khurana P."/>
            <person name="Khurana P."/>
            <person name="Khurana J.P."/>
            <person name="Tyagi A.K."/>
            <person name="Gaikwad K."/>
            <person name="Singh A."/>
            <person name="Dalal V."/>
            <person name="Srivastava S."/>
            <person name="Dixit A."/>
            <person name="Pal A.K."/>
            <person name="Ghazi I.A."/>
            <person name="Yadav M."/>
            <person name="Pandit A."/>
            <person name="Bhargava A."/>
            <person name="Sureshbabu K."/>
            <person name="Batra K."/>
            <person name="Sharma T.R."/>
            <person name="Mohapatra T."/>
            <person name="Singh N.K."/>
            <person name="Messing J."/>
            <person name="Nelson A.B."/>
            <person name="Fuks G."/>
            <person name="Kavchok S."/>
            <person name="Keizer G."/>
            <person name="Linton E."/>
            <person name="Llaca V."/>
            <person name="Song R."/>
            <person name="Tanyolac B."/>
            <person name="Young S."/>
            <person name="Ho-Il K."/>
            <person name="Hahn J.H."/>
            <person name="Sangsakoo G."/>
            <person name="Vanavichit A."/>
            <person name="de Mattos Luiz.A.T."/>
            <person name="Zimmer P.D."/>
            <person name="Malone G."/>
            <person name="Dellagostin O."/>
            <person name="de Oliveira A.C."/>
            <person name="Bevan M."/>
            <person name="Bancroft I."/>
            <person name="Minx P."/>
            <person name="Cordum H."/>
            <person name="Wilson R."/>
            <person name="Cheng Z."/>
            <person name="Jin W."/>
            <person name="Jiang J."/>
            <person name="Leong S.A."/>
            <person name="Iwama H."/>
            <person name="Gojobori T."/>
            <person name="Itoh T."/>
            <person name="Niimura Y."/>
            <person name="Fujii Y."/>
            <person name="Habara T."/>
            <person name="Sakai H."/>
            <person name="Sato Y."/>
            <person name="Wilson G."/>
            <person name="Kumar K."/>
            <person name="McCouch S."/>
            <person name="Juretic N."/>
            <person name="Hoen D."/>
            <person name="Wright S."/>
            <person name="Bruskiewich R."/>
            <person name="Bureau T."/>
            <person name="Miyao A."/>
            <person name="Hirochika H."/>
            <person name="Nishikawa T."/>
            <person name="Kadowaki K."/>
            <person name="Sugiura M."/>
            <person name="Burr B."/>
            <person name="Sasaki T."/>
        </authorList>
    </citation>
    <scope>NUCLEOTIDE SEQUENCE [LARGE SCALE GENOMIC DNA]</scope>
    <source>
        <strain evidence="4">cv. Nipponbare</strain>
    </source>
</reference>
<evidence type="ECO:0000313" key="4">
    <source>
        <dbReference type="Proteomes" id="UP000000763"/>
    </source>
</evidence>
<dbReference type="InterPro" id="IPR055183">
    <property type="entry name" value="PTEN2A/B_C2"/>
</dbReference>
<dbReference type="Gramene" id="Os12t0407200-01">
    <property type="protein sequence ID" value="Os12t0407200-01"/>
    <property type="gene ID" value="Os12g0407200"/>
</dbReference>
<reference evidence="4" key="2">
    <citation type="journal article" date="2008" name="Nucleic Acids Res.">
        <title>The rice annotation project database (RAP-DB): 2008 update.</title>
        <authorList>
            <consortium name="The rice annotation project (RAP)"/>
        </authorList>
    </citation>
    <scope>GENOME REANNOTATION</scope>
    <source>
        <strain evidence="4">cv. Nipponbare</strain>
    </source>
</reference>
<evidence type="ECO:0000259" key="2">
    <source>
        <dbReference type="PROSITE" id="PS51182"/>
    </source>
</evidence>
<dbReference type="InterPro" id="IPR014020">
    <property type="entry name" value="Tensin_C2-dom"/>
</dbReference>
<evidence type="ECO:0000313" key="3">
    <source>
        <dbReference type="EMBL" id="BAF29651.1"/>
    </source>
</evidence>
<evidence type="ECO:0000256" key="1">
    <source>
        <dbReference type="ARBA" id="ARBA00022912"/>
    </source>
</evidence>
<dbReference type="GO" id="GO:0004721">
    <property type="term" value="F:phosphoprotein phosphatase activity"/>
    <property type="evidence" value="ECO:0007669"/>
    <property type="project" value="UniProtKB-KW"/>
</dbReference>
<name>A0A0P0Y9B5_ORYSJ</name>
<accession>A0A0P0Y9B5</accession>
<dbReference type="PROSITE" id="PS51182">
    <property type="entry name" value="C2_TENSIN"/>
    <property type="match status" value="1"/>
</dbReference>
<sequence>APLGTNFTIYFQPEDFWFSAPKKGIMVFALPGEPGLTEVAGDFKIQFHDRQGDFYCWLNTTMMENRVTLNPTDLDDFDKVIVASFLKLFYEYACQNLYQAISTRHTTKPIYL</sequence>
<dbReference type="KEGG" id="dosa:Os12g0407200"/>
<feature type="non-terminal residue" evidence="3">
    <location>
        <position position="1"/>
    </location>
</feature>
<dbReference type="Proteomes" id="UP000000763">
    <property type="component" value="Chromosome 12"/>
</dbReference>
<gene>
    <name evidence="3" type="ordered locus">Os12g0407200</name>
</gene>